<evidence type="ECO:0000256" key="1">
    <source>
        <dbReference type="ARBA" id="ARBA00004651"/>
    </source>
</evidence>
<evidence type="ECO:0000256" key="9">
    <source>
        <dbReference type="ARBA" id="ARBA00035120"/>
    </source>
</evidence>
<dbReference type="GO" id="GO:0046872">
    <property type="term" value="F:metal ion binding"/>
    <property type="evidence" value="ECO:0007669"/>
    <property type="project" value="UniProtKB-KW"/>
</dbReference>
<keyword evidence="11" id="KW-0479">Metal-binding</keyword>
<protein>
    <recommendedName>
        <fullName evidence="11">Fluoride-specific ion channel FluC</fullName>
    </recommendedName>
</protein>
<proteinExistence type="inferred from homology"/>
<reference evidence="12 13" key="1">
    <citation type="submission" date="2018-05" db="EMBL/GenBank/DDBJ databases">
        <title>Genomic Encyclopedia of Type Strains, Phase I: the one thousand microbial genomes (KMG-I) project.</title>
        <authorList>
            <person name="Kyrpides N."/>
        </authorList>
    </citation>
    <scope>NUCLEOTIDE SEQUENCE [LARGE SCALE GENOMIC DNA]</scope>
    <source>
        <strain evidence="12 13">DSM 15611</strain>
    </source>
</reference>
<feature type="transmembrane region" description="Helical" evidence="11">
    <location>
        <begin position="68"/>
        <end position="85"/>
    </location>
</feature>
<dbReference type="PANTHER" id="PTHR28259">
    <property type="entry name" value="FLUORIDE EXPORT PROTEIN 1-RELATED"/>
    <property type="match status" value="1"/>
</dbReference>
<keyword evidence="13" id="KW-1185">Reference proteome</keyword>
<gene>
    <name evidence="11" type="primary">fluC</name>
    <name evidence="11" type="synonym">crcB</name>
    <name evidence="12" type="ORF">EJ73_02142</name>
</gene>
<keyword evidence="8 11" id="KW-0407">Ion channel</keyword>
<keyword evidence="3" id="KW-0997">Cell inner membrane</keyword>
<evidence type="ECO:0000256" key="6">
    <source>
        <dbReference type="ARBA" id="ARBA00023065"/>
    </source>
</evidence>
<sequence>MIRNILMVALGGAVGSMLRYLLACIWPATGCNSIPISTLVANVVGCLSIGFVGTLLQRTLGGNEQLRLLLCVGFCGGLTTLSTLVNESSCMAHNSQLLMAAIYLGISVALGFLALHCGTWLASRF</sequence>
<evidence type="ECO:0000256" key="8">
    <source>
        <dbReference type="ARBA" id="ARBA00023303"/>
    </source>
</evidence>
<keyword evidence="4 11" id="KW-0812">Transmembrane</keyword>
<evidence type="ECO:0000313" key="13">
    <source>
        <dbReference type="Proteomes" id="UP000248314"/>
    </source>
</evidence>
<evidence type="ECO:0000313" key="12">
    <source>
        <dbReference type="EMBL" id="PXX20237.1"/>
    </source>
</evidence>
<organism evidence="12 13">
    <name type="scientific">Hoylesella shahii DSM 15611 = JCM 12083</name>
    <dbReference type="NCBI Taxonomy" id="1122991"/>
    <lineage>
        <taxon>Bacteria</taxon>
        <taxon>Pseudomonadati</taxon>
        <taxon>Bacteroidota</taxon>
        <taxon>Bacteroidia</taxon>
        <taxon>Bacteroidales</taxon>
        <taxon>Prevotellaceae</taxon>
        <taxon>Hoylesella</taxon>
    </lineage>
</organism>
<comment type="catalytic activity">
    <reaction evidence="10">
        <text>fluoride(in) = fluoride(out)</text>
        <dbReference type="Rhea" id="RHEA:76159"/>
        <dbReference type="ChEBI" id="CHEBI:17051"/>
    </reaction>
    <physiologicalReaction direction="left-to-right" evidence="10">
        <dbReference type="Rhea" id="RHEA:76160"/>
    </physiologicalReaction>
</comment>
<evidence type="ECO:0000256" key="10">
    <source>
        <dbReference type="ARBA" id="ARBA00035585"/>
    </source>
</evidence>
<feature type="transmembrane region" description="Helical" evidence="11">
    <location>
        <begin position="97"/>
        <end position="122"/>
    </location>
</feature>
<feature type="binding site" evidence="11">
    <location>
        <position position="79"/>
    </location>
    <ligand>
        <name>Na(+)</name>
        <dbReference type="ChEBI" id="CHEBI:29101"/>
        <note>structural</note>
    </ligand>
</feature>
<evidence type="ECO:0000256" key="4">
    <source>
        <dbReference type="ARBA" id="ARBA00022692"/>
    </source>
</evidence>
<dbReference type="RefSeq" id="WP_110370401.1">
    <property type="nucleotide sequence ID" value="NZ_QJJX01000029.1"/>
</dbReference>
<feature type="transmembrane region" description="Helical" evidence="11">
    <location>
        <begin position="7"/>
        <end position="28"/>
    </location>
</feature>
<accession>A0A318HUT2</accession>
<comment type="activity regulation">
    <text evidence="11">Na(+) is not transported, but it plays an essential structural role and its presence is essential for fluoride channel function.</text>
</comment>
<name>A0A318HUT2_9BACT</name>
<dbReference type="Proteomes" id="UP000248314">
    <property type="component" value="Unassembled WGS sequence"/>
</dbReference>
<dbReference type="Pfam" id="PF02537">
    <property type="entry name" value="CRCB"/>
    <property type="match status" value="1"/>
</dbReference>
<dbReference type="PANTHER" id="PTHR28259:SF1">
    <property type="entry name" value="FLUORIDE EXPORT PROTEIN 1-RELATED"/>
    <property type="match status" value="1"/>
</dbReference>
<dbReference type="EMBL" id="QJJX01000029">
    <property type="protein sequence ID" value="PXX20237.1"/>
    <property type="molecule type" value="Genomic_DNA"/>
</dbReference>
<evidence type="ECO:0000256" key="3">
    <source>
        <dbReference type="ARBA" id="ARBA00022519"/>
    </source>
</evidence>
<comment type="caution">
    <text evidence="12">The sequence shown here is derived from an EMBL/GenBank/DDBJ whole genome shotgun (WGS) entry which is preliminary data.</text>
</comment>
<keyword evidence="5 11" id="KW-1133">Transmembrane helix</keyword>
<keyword evidence="2 11" id="KW-1003">Cell membrane</keyword>
<evidence type="ECO:0000256" key="11">
    <source>
        <dbReference type="HAMAP-Rule" id="MF_00454"/>
    </source>
</evidence>
<dbReference type="NCBIfam" id="TIGR00494">
    <property type="entry name" value="crcB"/>
    <property type="match status" value="1"/>
</dbReference>
<feature type="transmembrane region" description="Helical" evidence="11">
    <location>
        <begin position="34"/>
        <end position="56"/>
    </location>
</feature>
<comment type="subcellular location">
    <subcellularLocation>
        <location evidence="1 11">Cell membrane</location>
        <topology evidence="1 11">Multi-pass membrane protein</topology>
    </subcellularLocation>
</comment>
<feature type="binding site" evidence="11">
    <location>
        <position position="76"/>
    </location>
    <ligand>
        <name>Na(+)</name>
        <dbReference type="ChEBI" id="CHEBI:29101"/>
        <note>structural</note>
    </ligand>
</feature>
<dbReference type="InterPro" id="IPR003691">
    <property type="entry name" value="FluC"/>
</dbReference>
<dbReference type="STRING" id="1122991.GCA_000613445_00307"/>
<evidence type="ECO:0000256" key="2">
    <source>
        <dbReference type="ARBA" id="ARBA00022475"/>
    </source>
</evidence>
<dbReference type="AlphaFoldDB" id="A0A318HUT2"/>
<keyword evidence="11" id="KW-0813">Transport</keyword>
<evidence type="ECO:0000256" key="7">
    <source>
        <dbReference type="ARBA" id="ARBA00023136"/>
    </source>
</evidence>
<keyword evidence="11" id="KW-0915">Sodium</keyword>
<dbReference type="GO" id="GO:0005886">
    <property type="term" value="C:plasma membrane"/>
    <property type="evidence" value="ECO:0007669"/>
    <property type="project" value="UniProtKB-SubCell"/>
</dbReference>
<comment type="similarity">
    <text evidence="9 11">Belongs to the fluoride channel Fluc/FEX (TC 1.A.43) family.</text>
</comment>
<evidence type="ECO:0000256" key="5">
    <source>
        <dbReference type="ARBA" id="ARBA00022989"/>
    </source>
</evidence>
<dbReference type="HAMAP" id="MF_00454">
    <property type="entry name" value="FluC"/>
    <property type="match status" value="1"/>
</dbReference>
<comment type="function">
    <text evidence="11">Fluoride-specific ion channel. Important for reducing fluoride concentration in the cell, thus reducing its toxicity.</text>
</comment>
<dbReference type="GO" id="GO:0140114">
    <property type="term" value="P:cellular detoxification of fluoride"/>
    <property type="evidence" value="ECO:0007669"/>
    <property type="project" value="UniProtKB-UniRule"/>
</dbReference>
<dbReference type="GO" id="GO:0062054">
    <property type="term" value="F:fluoride channel activity"/>
    <property type="evidence" value="ECO:0007669"/>
    <property type="project" value="UniProtKB-UniRule"/>
</dbReference>
<keyword evidence="6 11" id="KW-0406">Ion transport</keyword>
<keyword evidence="7 11" id="KW-0472">Membrane</keyword>